<accession>A0AAW0UU09</accession>
<dbReference type="Proteomes" id="UP001487740">
    <property type="component" value="Unassembled WGS sequence"/>
</dbReference>
<dbReference type="AlphaFoldDB" id="A0AAW0UU09"/>
<evidence type="ECO:0000313" key="3">
    <source>
        <dbReference type="Proteomes" id="UP001487740"/>
    </source>
</evidence>
<reference evidence="2 3" key="1">
    <citation type="submission" date="2023-03" db="EMBL/GenBank/DDBJ databases">
        <title>High-quality genome of Scylla paramamosain provides insights in environmental adaptation.</title>
        <authorList>
            <person name="Zhang L."/>
        </authorList>
    </citation>
    <scope>NUCLEOTIDE SEQUENCE [LARGE SCALE GENOMIC DNA]</scope>
    <source>
        <strain evidence="2">LZ_2023a</strain>
        <tissue evidence="2">Muscle</tissue>
    </source>
</reference>
<sequence length="159" mass="17902">MQTRGGEQTLYERRVLAVSGVTLLQHVFGWAWRRREGPSSSSSSSRAHSWKPRRVSGGGARSSTQSRVGSVFGKATVIVYRRALPAAAAPPASRRPPRRSAHPLTHPPRPSHPTPPAPQRTWTGTRTLKHTKFTDYCCCYYCEYYVLLNRSPSRGMRRR</sequence>
<comment type="caution">
    <text evidence="2">The sequence shown here is derived from an EMBL/GenBank/DDBJ whole genome shotgun (WGS) entry which is preliminary data.</text>
</comment>
<feature type="region of interest" description="Disordered" evidence="1">
    <location>
        <begin position="34"/>
        <end position="68"/>
    </location>
</feature>
<evidence type="ECO:0000256" key="1">
    <source>
        <dbReference type="SAM" id="MobiDB-lite"/>
    </source>
</evidence>
<feature type="compositionally biased region" description="Pro residues" evidence="1">
    <location>
        <begin position="105"/>
        <end position="118"/>
    </location>
</feature>
<proteinExistence type="predicted"/>
<organism evidence="2 3">
    <name type="scientific">Scylla paramamosain</name>
    <name type="common">Mud crab</name>
    <dbReference type="NCBI Taxonomy" id="85552"/>
    <lineage>
        <taxon>Eukaryota</taxon>
        <taxon>Metazoa</taxon>
        <taxon>Ecdysozoa</taxon>
        <taxon>Arthropoda</taxon>
        <taxon>Crustacea</taxon>
        <taxon>Multicrustacea</taxon>
        <taxon>Malacostraca</taxon>
        <taxon>Eumalacostraca</taxon>
        <taxon>Eucarida</taxon>
        <taxon>Decapoda</taxon>
        <taxon>Pleocyemata</taxon>
        <taxon>Brachyura</taxon>
        <taxon>Eubrachyura</taxon>
        <taxon>Portunoidea</taxon>
        <taxon>Portunidae</taxon>
        <taxon>Portuninae</taxon>
        <taxon>Scylla</taxon>
    </lineage>
</organism>
<gene>
    <name evidence="2" type="ORF">O3P69_000528</name>
</gene>
<name>A0AAW0UU09_SCYPA</name>
<evidence type="ECO:0000313" key="2">
    <source>
        <dbReference type="EMBL" id="KAK8403540.1"/>
    </source>
</evidence>
<dbReference type="EMBL" id="JARAKH010000006">
    <property type="protein sequence ID" value="KAK8403540.1"/>
    <property type="molecule type" value="Genomic_DNA"/>
</dbReference>
<feature type="region of interest" description="Disordered" evidence="1">
    <location>
        <begin position="86"/>
        <end position="123"/>
    </location>
</feature>
<protein>
    <submittedName>
        <fullName evidence="2">Uncharacterized protein</fullName>
    </submittedName>
</protein>
<keyword evidence="3" id="KW-1185">Reference proteome</keyword>